<accession>A0A1K1M8U2</accession>
<gene>
    <name evidence="1" type="ORF">SAMN02910323_0659</name>
</gene>
<dbReference type="EMBL" id="FPJA01000004">
    <property type="protein sequence ID" value="SFW19527.1"/>
    <property type="molecule type" value="Genomic_DNA"/>
</dbReference>
<name>A0A1K1M8U2_SELRU</name>
<dbReference type="Proteomes" id="UP000182958">
    <property type="component" value="Unassembled WGS sequence"/>
</dbReference>
<evidence type="ECO:0000313" key="1">
    <source>
        <dbReference type="EMBL" id="SFW19527.1"/>
    </source>
</evidence>
<dbReference type="Pfam" id="PF14112">
    <property type="entry name" value="DUF4284"/>
    <property type="match status" value="1"/>
</dbReference>
<dbReference type="RefSeq" id="WP_072305515.1">
    <property type="nucleotide sequence ID" value="NZ_FPJA01000004.1"/>
</dbReference>
<keyword evidence="2" id="KW-1185">Reference proteome</keyword>
<sequence length="130" mass="15063">MSDKCVSVFAGNLRDEDELYDYTGFRFNEDAPDDDEYDGYECVCCKDFGIDLAEVDEDFVEVIWKDGQHDLYKLLEGCSYLESFKDEIVNETDDDKMYNSAVLFYNYNYGGKKGTEKAGFTYLGTYAYEE</sequence>
<proteinExistence type="predicted"/>
<evidence type="ECO:0000313" key="2">
    <source>
        <dbReference type="Proteomes" id="UP000182958"/>
    </source>
</evidence>
<organism evidence="1 2">
    <name type="scientific">Selenomonas ruminantium</name>
    <dbReference type="NCBI Taxonomy" id="971"/>
    <lineage>
        <taxon>Bacteria</taxon>
        <taxon>Bacillati</taxon>
        <taxon>Bacillota</taxon>
        <taxon>Negativicutes</taxon>
        <taxon>Selenomonadales</taxon>
        <taxon>Selenomonadaceae</taxon>
        <taxon>Selenomonas</taxon>
    </lineage>
</organism>
<dbReference type="InterPro" id="IPR025560">
    <property type="entry name" value="Imm22"/>
</dbReference>
<protein>
    <submittedName>
        <fullName evidence="1">Immunity protein 22</fullName>
    </submittedName>
</protein>
<reference evidence="2" key="1">
    <citation type="submission" date="2016-11" db="EMBL/GenBank/DDBJ databases">
        <authorList>
            <person name="Varghese N."/>
            <person name="Submissions S."/>
        </authorList>
    </citation>
    <scope>NUCLEOTIDE SEQUENCE [LARGE SCALE GENOMIC DNA]</scope>
    <source>
        <strain evidence="2">C3</strain>
    </source>
</reference>
<dbReference type="AlphaFoldDB" id="A0A1K1M8U2"/>